<dbReference type="Proteomes" id="UP000225548">
    <property type="component" value="Unassembled WGS sequence"/>
</dbReference>
<keyword evidence="1" id="KW-1133">Transmembrane helix</keyword>
<keyword evidence="1" id="KW-0472">Membrane</keyword>
<dbReference type="AlphaFoldDB" id="A0A2A9E0E7"/>
<feature type="transmembrane region" description="Helical" evidence="1">
    <location>
        <begin position="413"/>
        <end position="431"/>
    </location>
</feature>
<feature type="transmembrane region" description="Helical" evidence="1">
    <location>
        <begin position="272"/>
        <end position="291"/>
    </location>
</feature>
<protein>
    <recommendedName>
        <fullName evidence="4">Dolichyl-phosphate-mannose-protein mannosyltransferase</fullName>
    </recommendedName>
</protein>
<evidence type="ECO:0008006" key="4">
    <source>
        <dbReference type="Google" id="ProtNLM"/>
    </source>
</evidence>
<feature type="transmembrane region" description="Helical" evidence="1">
    <location>
        <begin position="351"/>
        <end position="371"/>
    </location>
</feature>
<feature type="transmembrane region" description="Helical" evidence="1">
    <location>
        <begin position="241"/>
        <end position="260"/>
    </location>
</feature>
<keyword evidence="3" id="KW-1185">Reference proteome</keyword>
<comment type="caution">
    <text evidence="2">The sequence shown here is derived from an EMBL/GenBank/DDBJ whole genome shotgun (WGS) entry which is preliminary data.</text>
</comment>
<evidence type="ECO:0000256" key="1">
    <source>
        <dbReference type="SAM" id="Phobius"/>
    </source>
</evidence>
<feature type="transmembrane region" description="Helical" evidence="1">
    <location>
        <begin position="377"/>
        <end position="401"/>
    </location>
</feature>
<proteinExistence type="predicted"/>
<evidence type="ECO:0000313" key="3">
    <source>
        <dbReference type="Proteomes" id="UP000225548"/>
    </source>
</evidence>
<sequence length="458" mass="49333">MSRLSAREELVSTAHESWAWLRADGALRTTLTCAAYVLISLLIGLVQILREPQLSPYDEAVHLDYAWKASSGELPFPGSPISPTMLDAWSCHGQANATLPDCGSGAPSSEYPARGENYLMHPPTFYLISGYLARFILAVSPVDDFVTAARFTGLLWLAAGMIVLYAALRAWGVRWTIAAPIAIVPVTLHMTFQVSASLNNDATATLAGAAAAFLAARVLRNHRFGVVLPVLLTTFLVSTKILNAIPLLGVAVAIILASLLNRGSNRWPGLRQTLPVSLAILATTVAVHASWSMYRSATKVDGWVSPVSGESTLEIRGTPVGEWLETAFDGIRGLTYGHAPGNILVSANIPWVELLSPLLLASVFICLVIFTTSDERWFVPAATVIGMLGLPLAVQLQVYLITDGTYYFPSITSRYSLSLVALLIVCGSLVLEERQWVRPVWVMTTIGLVATTMAVSLG</sequence>
<keyword evidence="1" id="KW-0812">Transmembrane</keyword>
<accession>A0A2A9E0E7</accession>
<organism evidence="2 3">
    <name type="scientific">Sanguibacter antarcticus</name>
    <dbReference type="NCBI Taxonomy" id="372484"/>
    <lineage>
        <taxon>Bacteria</taxon>
        <taxon>Bacillati</taxon>
        <taxon>Actinomycetota</taxon>
        <taxon>Actinomycetes</taxon>
        <taxon>Micrococcales</taxon>
        <taxon>Sanguibacteraceae</taxon>
        <taxon>Sanguibacter</taxon>
    </lineage>
</organism>
<feature type="transmembrane region" description="Helical" evidence="1">
    <location>
        <begin position="175"/>
        <end position="196"/>
    </location>
</feature>
<reference evidence="2 3" key="1">
    <citation type="submission" date="2017-10" db="EMBL/GenBank/DDBJ databases">
        <title>Sequencing the genomes of 1000 actinobacteria strains.</title>
        <authorList>
            <person name="Klenk H.-P."/>
        </authorList>
    </citation>
    <scope>NUCLEOTIDE SEQUENCE [LARGE SCALE GENOMIC DNA]</scope>
    <source>
        <strain evidence="2 3">DSM 18966</strain>
    </source>
</reference>
<name>A0A2A9E0E7_9MICO</name>
<feature type="transmembrane region" description="Helical" evidence="1">
    <location>
        <begin position="148"/>
        <end position="168"/>
    </location>
</feature>
<evidence type="ECO:0000313" key="2">
    <source>
        <dbReference type="EMBL" id="PFG32517.1"/>
    </source>
</evidence>
<dbReference type="EMBL" id="PDJG01000001">
    <property type="protein sequence ID" value="PFG32517.1"/>
    <property type="molecule type" value="Genomic_DNA"/>
</dbReference>
<feature type="transmembrane region" description="Helical" evidence="1">
    <location>
        <begin position="437"/>
        <end position="457"/>
    </location>
</feature>
<gene>
    <name evidence="2" type="ORF">ATL42_0357</name>
</gene>
<feature type="transmembrane region" description="Helical" evidence="1">
    <location>
        <begin position="26"/>
        <end position="46"/>
    </location>
</feature>